<dbReference type="Pfam" id="PF13549">
    <property type="entry name" value="ATP-grasp_5"/>
    <property type="match status" value="1"/>
</dbReference>
<dbReference type="EMBL" id="JACKXE010000001">
    <property type="protein sequence ID" value="MBB6627035.1"/>
    <property type="molecule type" value="Genomic_DNA"/>
</dbReference>
<dbReference type="SMART" id="SM00881">
    <property type="entry name" value="CoA_binding"/>
    <property type="match status" value="1"/>
</dbReference>
<evidence type="ECO:0000313" key="3">
    <source>
        <dbReference type="Proteomes" id="UP000523955"/>
    </source>
</evidence>
<dbReference type="InterPro" id="IPR003781">
    <property type="entry name" value="CoA-bd"/>
</dbReference>
<reference evidence="2 3" key="1">
    <citation type="submission" date="2020-08" db="EMBL/GenBank/DDBJ databases">
        <authorList>
            <person name="Seo M.-J."/>
        </authorList>
    </citation>
    <scope>NUCLEOTIDE SEQUENCE [LARGE SCALE GENOMIC DNA]</scope>
    <source>
        <strain evidence="2 3">KIGAM211</strain>
    </source>
</reference>
<dbReference type="InterPro" id="IPR000182">
    <property type="entry name" value="GNAT_dom"/>
</dbReference>
<evidence type="ECO:0000313" key="2">
    <source>
        <dbReference type="EMBL" id="MBB6627035.1"/>
    </source>
</evidence>
<dbReference type="AlphaFoldDB" id="A0A7X0RGS0"/>
<dbReference type="Gene3D" id="3.40.50.261">
    <property type="entry name" value="Succinyl-CoA synthetase domains"/>
    <property type="match status" value="2"/>
</dbReference>
<feature type="domain" description="N-acetyltransferase" evidence="1">
    <location>
        <begin position="23"/>
        <end position="175"/>
    </location>
</feature>
<dbReference type="Pfam" id="PF13380">
    <property type="entry name" value="CoA_binding_2"/>
    <property type="match status" value="1"/>
</dbReference>
<dbReference type="PROSITE" id="PS51186">
    <property type="entry name" value="GNAT"/>
    <property type="match status" value="1"/>
</dbReference>
<dbReference type="RefSeq" id="WP_185252242.1">
    <property type="nucleotide sequence ID" value="NZ_JACKXE010000001.1"/>
</dbReference>
<dbReference type="PANTHER" id="PTHR42793">
    <property type="entry name" value="COA BINDING DOMAIN CONTAINING PROTEIN"/>
    <property type="match status" value="1"/>
</dbReference>
<dbReference type="InterPro" id="IPR032875">
    <property type="entry name" value="Succ_CoA_lig_flav_dom"/>
</dbReference>
<gene>
    <name evidence="2" type="ORF">H5V45_06835</name>
</gene>
<dbReference type="Gene3D" id="3.30.1490.20">
    <property type="entry name" value="ATP-grasp fold, A domain"/>
    <property type="match status" value="1"/>
</dbReference>
<dbReference type="GO" id="GO:0016747">
    <property type="term" value="F:acyltransferase activity, transferring groups other than amino-acyl groups"/>
    <property type="evidence" value="ECO:0007669"/>
    <property type="project" value="InterPro"/>
</dbReference>
<protein>
    <submittedName>
        <fullName evidence="2">GNAT family N-acetyltransferase</fullName>
    </submittedName>
</protein>
<dbReference type="CDD" id="cd04301">
    <property type="entry name" value="NAT_SF"/>
    <property type="match status" value="1"/>
</dbReference>
<dbReference type="SUPFAM" id="SSF56059">
    <property type="entry name" value="Glutathione synthetase ATP-binding domain-like"/>
    <property type="match status" value="1"/>
</dbReference>
<organism evidence="2 3">
    <name type="scientific">Nocardioides luti</name>
    <dbReference type="NCBI Taxonomy" id="2761101"/>
    <lineage>
        <taxon>Bacteria</taxon>
        <taxon>Bacillati</taxon>
        <taxon>Actinomycetota</taxon>
        <taxon>Actinomycetes</taxon>
        <taxon>Propionibacteriales</taxon>
        <taxon>Nocardioidaceae</taxon>
        <taxon>Nocardioides</taxon>
    </lineage>
</organism>
<dbReference type="Gene3D" id="3.30.470.20">
    <property type="entry name" value="ATP-grasp fold, B domain"/>
    <property type="match status" value="1"/>
</dbReference>
<dbReference type="InterPro" id="IPR036291">
    <property type="entry name" value="NAD(P)-bd_dom_sf"/>
</dbReference>
<dbReference type="PANTHER" id="PTHR42793:SF1">
    <property type="entry name" value="PEPTIDYL-LYSINE N-ACETYLTRANSFERASE PATZ"/>
    <property type="match status" value="1"/>
</dbReference>
<dbReference type="InterPro" id="IPR016102">
    <property type="entry name" value="Succinyl-CoA_synth-like"/>
</dbReference>
<dbReference type="SUPFAM" id="SSF55729">
    <property type="entry name" value="Acyl-CoA N-acyltransferases (Nat)"/>
    <property type="match status" value="1"/>
</dbReference>
<keyword evidence="2" id="KW-0808">Transferase</keyword>
<evidence type="ECO:0000259" key="1">
    <source>
        <dbReference type="PROSITE" id="PS51186"/>
    </source>
</evidence>
<dbReference type="Pfam" id="PF00583">
    <property type="entry name" value="Acetyltransf_1"/>
    <property type="match status" value="1"/>
</dbReference>
<dbReference type="InterPro" id="IPR013815">
    <property type="entry name" value="ATP_grasp_subdomain_1"/>
</dbReference>
<sequence>MTYAGSHADPLDADVLLTDGTVAVVRGVRPDDHDGLAALHEGASLASLRMRFFAVGRKAGQDYVEHLFDAARPTVAALVVTVRDRIVALGTAEPVSADTAEVAFLVDEERHGQGLGSLLLEHLAATCRDRGIRRFVAEVLTENRAMLGVFLDAGFEVTRQADAGTIHVEMGIAASARAVAAADVREGRAETRSLAPLLHPRSVAVTGVRRDGSGIGAAVLASLRAGGYAGDLYVVHPTAPEVAGLAASARFVDLPGPVDLAVVAVPATRVLETLRDAAEAGVPAAVVISSGFEEMGAEGAALQRAMLDLARRHSMRLVGPNCLGVMVNDPDLRLNATFSHGVPPPGGLAIASQSGGVGIALIDLARDLGLGVGSFISLGNKADVSGNDLLAAWLEDPRVTSAALYLESFGNAPKFARTARRFAERKALLAVVGGRSQGGRRAGASHTAAAAASGVGVDALFTQAGVIACRSAEELAETALLTDGRPLPGGPRLAIVSNAGGLGVLAADEADRCGLVVPELSPALRATLAGHVLGTTGTSNPVDAGAGTAPADLGAIVAALLTSDEVDAVVVVLVRTSVGDPAPLVTALVDARAAHPGKPLLLVPMGGLNPRPDDLPGITRYRSVGTAVQALARVTRYAAWLRVPREEPEPPDEDRAAVARLVGARLVAERSADRPAGGWLDPAEAIELLGPYGLAPAGRSARGGEGAGRAAVDLGFPVVVKVAEPGIVHKTERGLVRVGLTSYDEVVAAVRGFGLELGQDGVPVLVQPVVAGVELALGVVRDPGFGPLVMVAAGGVTTDLLADRVFLLPPLTRADAGRALRSLRSWPLLDGFRGSPRVDVAALEQLVVDLGALATDVPEVSELDLNPVLVTPTGCSLVDVKVRLAPATLLDAGIPRRLRRPR</sequence>
<comment type="caution">
    <text evidence="2">The sequence shown here is derived from an EMBL/GenBank/DDBJ whole genome shotgun (WGS) entry which is preliminary data.</text>
</comment>
<dbReference type="SUPFAM" id="SSF52210">
    <property type="entry name" value="Succinyl-CoA synthetase domains"/>
    <property type="match status" value="2"/>
</dbReference>
<dbReference type="InterPro" id="IPR016181">
    <property type="entry name" value="Acyl_CoA_acyltransferase"/>
</dbReference>
<keyword evidence="3" id="KW-1185">Reference proteome</keyword>
<dbReference type="GO" id="GO:0005524">
    <property type="term" value="F:ATP binding"/>
    <property type="evidence" value="ECO:0007669"/>
    <property type="project" value="InterPro"/>
</dbReference>
<name>A0A7X0RGS0_9ACTN</name>
<accession>A0A7X0RGS0</accession>
<dbReference type="SUPFAM" id="SSF51735">
    <property type="entry name" value="NAD(P)-binding Rossmann-fold domains"/>
    <property type="match status" value="1"/>
</dbReference>
<dbReference type="Proteomes" id="UP000523955">
    <property type="component" value="Unassembled WGS sequence"/>
</dbReference>
<dbReference type="Pfam" id="PF13607">
    <property type="entry name" value="Succ_CoA_lig"/>
    <property type="match status" value="1"/>
</dbReference>
<dbReference type="Gene3D" id="3.40.630.30">
    <property type="match status" value="1"/>
</dbReference>
<proteinExistence type="predicted"/>
<dbReference type="Gene3D" id="3.40.50.720">
    <property type="entry name" value="NAD(P)-binding Rossmann-like Domain"/>
    <property type="match status" value="1"/>
</dbReference>